<sequence length="345" mass="35981">MTVNDRGQDSVPSNEDLPSVNDETTPPGTPRGDSARRPGRRAFIGLAAAAAGAAGLAGAVTLPPYLTSPSTSPPPAAPPRGRFDGKVVLVTGATSGIGEAAAKAFAAEGAKVGFCGRRVEFGRRVEQEIRRSGGVARYIRADVRDPQQLQRFVDETVSVFGRLDVAFNNAGITKTAPVHEMTLEQWVDVQDTNAGGVFLAIKYEVPHMLKAGHGVIICTASESRRPGGVAYTASKQAIKGIVDAASMDYGPKGIRINAIAPGTTDTAFARPQGIPDAIWEAFKRAWGPRNVSGLQRMATPQEIARAVVSLATDEFSYMAGSTVLVGGGPLGGGAMNMPPGFPSAR</sequence>
<dbReference type="SUPFAM" id="SSF51735">
    <property type="entry name" value="NAD(P)-binding Rossmann-fold domains"/>
    <property type="match status" value="1"/>
</dbReference>
<dbReference type="OrthoDB" id="7064009at2"/>
<keyword evidence="6" id="KW-1185">Reference proteome</keyword>
<dbReference type="PRINTS" id="PR00081">
    <property type="entry name" value="GDHRDH"/>
</dbReference>
<evidence type="ECO:0000313" key="6">
    <source>
        <dbReference type="Proteomes" id="UP000198282"/>
    </source>
</evidence>
<gene>
    <name evidence="5" type="ORF">SAMN05216276_1001323</name>
</gene>
<evidence type="ECO:0000256" key="4">
    <source>
        <dbReference type="SAM" id="Phobius"/>
    </source>
</evidence>
<dbReference type="InterPro" id="IPR019546">
    <property type="entry name" value="TAT_signal_bac_arc"/>
</dbReference>
<keyword evidence="4" id="KW-0472">Membrane</keyword>
<dbReference type="CDD" id="cd05233">
    <property type="entry name" value="SDR_c"/>
    <property type="match status" value="1"/>
</dbReference>
<protein>
    <submittedName>
        <fullName evidence="5">Tat (Twin-arginine translocation) pathway signal sequence</fullName>
    </submittedName>
</protein>
<dbReference type="Pfam" id="PF13561">
    <property type="entry name" value="adh_short_C2"/>
    <property type="match status" value="1"/>
</dbReference>
<evidence type="ECO:0000313" key="5">
    <source>
        <dbReference type="EMBL" id="SNR93669.1"/>
    </source>
</evidence>
<feature type="region of interest" description="Disordered" evidence="3">
    <location>
        <begin position="1"/>
        <end position="39"/>
    </location>
</feature>
<evidence type="ECO:0000256" key="1">
    <source>
        <dbReference type="ARBA" id="ARBA00006484"/>
    </source>
</evidence>
<dbReference type="FunFam" id="3.40.50.720:FF:000084">
    <property type="entry name" value="Short-chain dehydrogenase reductase"/>
    <property type="match status" value="1"/>
</dbReference>
<evidence type="ECO:0000256" key="2">
    <source>
        <dbReference type="ARBA" id="ARBA00023002"/>
    </source>
</evidence>
<keyword evidence="2" id="KW-0560">Oxidoreductase</keyword>
<comment type="similarity">
    <text evidence="1">Belongs to the short-chain dehydrogenases/reductases (SDR) family.</text>
</comment>
<dbReference type="AlphaFoldDB" id="A0A239ADM1"/>
<keyword evidence="4" id="KW-1133">Transmembrane helix</keyword>
<dbReference type="PROSITE" id="PS51318">
    <property type="entry name" value="TAT"/>
    <property type="match status" value="1"/>
</dbReference>
<dbReference type="EMBL" id="FZOD01000001">
    <property type="protein sequence ID" value="SNR93669.1"/>
    <property type="molecule type" value="Genomic_DNA"/>
</dbReference>
<dbReference type="InterPro" id="IPR002347">
    <property type="entry name" value="SDR_fam"/>
</dbReference>
<dbReference type="PANTHER" id="PTHR24321">
    <property type="entry name" value="DEHYDROGENASES, SHORT CHAIN"/>
    <property type="match status" value="1"/>
</dbReference>
<dbReference type="PANTHER" id="PTHR24321:SF11">
    <property type="entry name" value="BLR0893 PROTEIN"/>
    <property type="match status" value="1"/>
</dbReference>
<reference evidence="5 6" key="1">
    <citation type="submission" date="2017-06" db="EMBL/GenBank/DDBJ databases">
        <authorList>
            <person name="Kim H.J."/>
            <person name="Triplett B.A."/>
        </authorList>
    </citation>
    <scope>NUCLEOTIDE SEQUENCE [LARGE SCALE GENOMIC DNA]</scope>
    <source>
        <strain evidence="5 6">CGMCC 4.2132</strain>
    </source>
</reference>
<accession>A0A239ADM1</accession>
<dbReference type="InterPro" id="IPR036291">
    <property type="entry name" value="NAD(P)-bd_dom_sf"/>
</dbReference>
<dbReference type="RefSeq" id="WP_089205301.1">
    <property type="nucleotide sequence ID" value="NZ_FZOD01000001.1"/>
</dbReference>
<feature type="transmembrane region" description="Helical" evidence="4">
    <location>
        <begin position="43"/>
        <end position="66"/>
    </location>
</feature>
<dbReference type="NCBIfam" id="TIGR01409">
    <property type="entry name" value="TAT_signal_seq"/>
    <property type="match status" value="1"/>
</dbReference>
<organism evidence="5 6">
    <name type="scientific">Streptosporangium subroseum</name>
    <dbReference type="NCBI Taxonomy" id="106412"/>
    <lineage>
        <taxon>Bacteria</taxon>
        <taxon>Bacillati</taxon>
        <taxon>Actinomycetota</taxon>
        <taxon>Actinomycetes</taxon>
        <taxon>Streptosporangiales</taxon>
        <taxon>Streptosporangiaceae</taxon>
        <taxon>Streptosporangium</taxon>
    </lineage>
</organism>
<keyword evidence="4" id="KW-0812">Transmembrane</keyword>
<proteinExistence type="inferred from homology"/>
<dbReference type="InterPro" id="IPR006311">
    <property type="entry name" value="TAT_signal"/>
</dbReference>
<feature type="compositionally biased region" description="Polar residues" evidence="3">
    <location>
        <begin position="1"/>
        <end position="13"/>
    </location>
</feature>
<dbReference type="PRINTS" id="PR00080">
    <property type="entry name" value="SDRFAMILY"/>
</dbReference>
<dbReference type="Proteomes" id="UP000198282">
    <property type="component" value="Unassembled WGS sequence"/>
</dbReference>
<dbReference type="Gene3D" id="3.40.50.720">
    <property type="entry name" value="NAD(P)-binding Rossmann-like Domain"/>
    <property type="match status" value="1"/>
</dbReference>
<dbReference type="GO" id="GO:0016491">
    <property type="term" value="F:oxidoreductase activity"/>
    <property type="evidence" value="ECO:0007669"/>
    <property type="project" value="UniProtKB-KW"/>
</dbReference>
<evidence type="ECO:0000256" key="3">
    <source>
        <dbReference type="SAM" id="MobiDB-lite"/>
    </source>
</evidence>
<name>A0A239ADM1_9ACTN</name>